<evidence type="ECO:0000256" key="3">
    <source>
        <dbReference type="ARBA" id="ARBA00022729"/>
    </source>
</evidence>
<dbReference type="PANTHER" id="PTHR19890:SF10">
    <property type="entry name" value="FIBROBLAST GROWTH FACTOR RECEPTOR-LIKE 1"/>
    <property type="match status" value="1"/>
</dbReference>
<organism evidence="16">
    <name type="scientific">Anisakis simplex</name>
    <name type="common">Herring worm</name>
    <dbReference type="NCBI Taxonomy" id="6269"/>
    <lineage>
        <taxon>Eukaryota</taxon>
        <taxon>Metazoa</taxon>
        <taxon>Ecdysozoa</taxon>
        <taxon>Nematoda</taxon>
        <taxon>Chromadorea</taxon>
        <taxon>Rhabditida</taxon>
        <taxon>Spirurina</taxon>
        <taxon>Ascaridomorpha</taxon>
        <taxon>Ascaridoidea</taxon>
        <taxon>Anisakidae</taxon>
        <taxon>Anisakis</taxon>
        <taxon>Anisakis simplex complex</taxon>
    </lineage>
</organism>
<keyword evidence="10" id="KW-0393">Immunoglobulin domain</keyword>
<proteinExistence type="predicted"/>
<evidence type="ECO:0000313" key="16">
    <source>
        <dbReference type="WBParaSite" id="ASIM_0001131201-mRNA-1"/>
    </source>
</evidence>
<evidence type="ECO:0000256" key="10">
    <source>
        <dbReference type="ARBA" id="ARBA00023319"/>
    </source>
</evidence>
<gene>
    <name evidence="14" type="ORF">ASIM_LOCUS10870</name>
</gene>
<evidence type="ECO:0000256" key="11">
    <source>
        <dbReference type="SAM" id="MobiDB-lite"/>
    </source>
</evidence>
<feature type="compositionally biased region" description="Pro residues" evidence="11">
    <location>
        <begin position="428"/>
        <end position="443"/>
    </location>
</feature>
<dbReference type="AlphaFoldDB" id="A0A0M3JTF9"/>
<keyword evidence="8" id="KW-0675">Receptor</keyword>
<name>A0A0M3JTF9_ANISI</name>
<keyword evidence="15" id="KW-1185">Reference proteome</keyword>
<feature type="domain" description="Ig-like" evidence="13">
    <location>
        <begin position="123"/>
        <end position="215"/>
    </location>
</feature>
<dbReference type="Gene3D" id="2.60.40.10">
    <property type="entry name" value="Immunoglobulins"/>
    <property type="match status" value="3"/>
</dbReference>
<evidence type="ECO:0000256" key="4">
    <source>
        <dbReference type="ARBA" id="ARBA00022737"/>
    </source>
</evidence>
<evidence type="ECO:0000256" key="1">
    <source>
        <dbReference type="ARBA" id="ARBA00004167"/>
    </source>
</evidence>
<keyword evidence="7" id="KW-1015">Disulfide bond</keyword>
<keyword evidence="2 12" id="KW-0812">Transmembrane</keyword>
<reference evidence="14 15" key="2">
    <citation type="submission" date="2018-11" db="EMBL/GenBank/DDBJ databases">
        <authorList>
            <consortium name="Pathogen Informatics"/>
        </authorList>
    </citation>
    <scope>NUCLEOTIDE SEQUENCE [LARGE SCALE GENOMIC DNA]</scope>
</reference>
<dbReference type="CDD" id="cd00096">
    <property type="entry name" value="Ig"/>
    <property type="match status" value="1"/>
</dbReference>
<dbReference type="InterPro" id="IPR007110">
    <property type="entry name" value="Ig-like_dom"/>
</dbReference>
<feature type="compositionally biased region" description="Low complexity" evidence="11">
    <location>
        <begin position="450"/>
        <end position="460"/>
    </location>
</feature>
<feature type="transmembrane region" description="Helical" evidence="12">
    <location>
        <begin position="328"/>
        <end position="352"/>
    </location>
</feature>
<dbReference type="SUPFAM" id="SSF48726">
    <property type="entry name" value="Immunoglobulin"/>
    <property type="match status" value="3"/>
</dbReference>
<evidence type="ECO:0000313" key="15">
    <source>
        <dbReference type="Proteomes" id="UP000267096"/>
    </source>
</evidence>
<evidence type="ECO:0000256" key="2">
    <source>
        <dbReference type="ARBA" id="ARBA00022692"/>
    </source>
</evidence>
<dbReference type="EMBL" id="UYRR01031023">
    <property type="protein sequence ID" value="VDK43839.1"/>
    <property type="molecule type" value="Genomic_DNA"/>
</dbReference>
<accession>A0A0M3JTF9</accession>
<evidence type="ECO:0000313" key="14">
    <source>
        <dbReference type="EMBL" id="VDK43839.1"/>
    </source>
</evidence>
<dbReference type="Proteomes" id="UP000267096">
    <property type="component" value="Unassembled WGS sequence"/>
</dbReference>
<keyword evidence="6 12" id="KW-0472">Membrane</keyword>
<evidence type="ECO:0000256" key="5">
    <source>
        <dbReference type="ARBA" id="ARBA00022989"/>
    </source>
</evidence>
<dbReference type="InterPro" id="IPR013098">
    <property type="entry name" value="Ig_I-set"/>
</dbReference>
<dbReference type="GO" id="GO:0016020">
    <property type="term" value="C:membrane"/>
    <property type="evidence" value="ECO:0007669"/>
    <property type="project" value="UniProtKB-SubCell"/>
</dbReference>
<keyword evidence="9" id="KW-0325">Glycoprotein</keyword>
<dbReference type="InterPro" id="IPR003598">
    <property type="entry name" value="Ig_sub2"/>
</dbReference>
<dbReference type="InterPro" id="IPR003599">
    <property type="entry name" value="Ig_sub"/>
</dbReference>
<dbReference type="SMART" id="SM00408">
    <property type="entry name" value="IGc2"/>
    <property type="match status" value="3"/>
</dbReference>
<dbReference type="InterPro" id="IPR013783">
    <property type="entry name" value="Ig-like_fold"/>
</dbReference>
<keyword evidence="5 12" id="KW-1133">Transmembrane helix</keyword>
<dbReference type="WBParaSite" id="ASIM_0001131201-mRNA-1">
    <property type="protein sequence ID" value="ASIM_0001131201-mRNA-1"/>
    <property type="gene ID" value="ASIM_0001131201"/>
</dbReference>
<feature type="region of interest" description="Disordered" evidence="11">
    <location>
        <begin position="423"/>
        <end position="462"/>
    </location>
</feature>
<protein>
    <submittedName>
        <fullName evidence="16">Fibroblast growth factor receptor-like 1 (inferred by orthology to a human protein)</fullName>
    </submittedName>
</protein>
<dbReference type="OrthoDB" id="6244905at2759"/>
<dbReference type="SMART" id="SM00409">
    <property type="entry name" value="IG"/>
    <property type="match status" value="3"/>
</dbReference>
<evidence type="ECO:0000256" key="8">
    <source>
        <dbReference type="ARBA" id="ARBA00023170"/>
    </source>
</evidence>
<dbReference type="InterPro" id="IPR052615">
    <property type="entry name" value="FGFRL"/>
</dbReference>
<keyword evidence="4" id="KW-0677">Repeat</keyword>
<dbReference type="PROSITE" id="PS50835">
    <property type="entry name" value="IG_LIKE"/>
    <property type="match status" value="2"/>
</dbReference>
<reference evidence="16" key="1">
    <citation type="submission" date="2017-02" db="UniProtKB">
        <authorList>
            <consortium name="WormBaseParasite"/>
        </authorList>
    </citation>
    <scope>IDENTIFICATION</scope>
</reference>
<dbReference type="Pfam" id="PF07679">
    <property type="entry name" value="I-set"/>
    <property type="match status" value="2"/>
</dbReference>
<evidence type="ECO:0000259" key="13">
    <source>
        <dbReference type="PROSITE" id="PS50835"/>
    </source>
</evidence>
<evidence type="ECO:0000256" key="6">
    <source>
        <dbReference type="ARBA" id="ARBA00023136"/>
    </source>
</evidence>
<dbReference type="InterPro" id="IPR036179">
    <property type="entry name" value="Ig-like_dom_sf"/>
</dbReference>
<feature type="domain" description="Ig-like" evidence="13">
    <location>
        <begin position="6"/>
        <end position="87"/>
    </location>
</feature>
<keyword evidence="3" id="KW-0732">Signal</keyword>
<comment type="subcellular location">
    <subcellularLocation>
        <location evidence="1">Membrane</location>
        <topology evidence="1">Single-pass membrane protein</topology>
    </subcellularLocation>
</comment>
<evidence type="ECO:0000256" key="12">
    <source>
        <dbReference type="SAM" id="Phobius"/>
    </source>
</evidence>
<evidence type="ECO:0000256" key="7">
    <source>
        <dbReference type="ARBA" id="ARBA00023157"/>
    </source>
</evidence>
<evidence type="ECO:0000256" key="9">
    <source>
        <dbReference type="ARBA" id="ARBA00023180"/>
    </source>
</evidence>
<dbReference type="FunFam" id="2.60.40.10:FF:000016">
    <property type="entry name" value="Fibroblast growth factor receptor"/>
    <property type="match status" value="1"/>
</dbReference>
<dbReference type="PANTHER" id="PTHR19890">
    <property type="entry name" value="FIBROBLAST GROWTH FACTOR RECEPTOR"/>
    <property type="match status" value="1"/>
</dbReference>
<sequence length="610" mass="68768">MISAPPEFSDGVQTRFRVPIGTKQFRLICPVKTLDSSLVMIQWKKDDEQLSFDFNNRYKLSRGDRELKIRNPQIPDSGTYQCQAINGFGHRELDFIVHVYDPLNDKKYLLDEMITLADRSSPPKWLNESEMRNSMLAPLRLPIGGRLQLKCPASGNPLPHIIWLRNDKPIERDEITFEHSSALLTLNNLKISDSGEYICRVENEHGLVEATFRVRVGDFFNSAVGNDDENRLLLHTPSDDPASIRRADANATLIHANDMHLLLIEETQTNTQLNEGIYANRLVIPNANIQHAGTYICVVTNADGDIVYRSAHLNIITGNESSFQISSIYFYAGVPITALIVCAIGYAIYFLYRTQQNTAMKDCISGHSSNTINIRQASTALVGTINNNTKSSLNNNCSNMNDNENITINNKNGIQSTVNTNQKIRSLRPPPPNMPPPQAPAPLSPYTALPQQPHQQQHSQVNLATSPRYPLLVGQDFIGAHSAHHRPFLNVSTPIERDSRFRKANQYQRHPTLHYRTYADDESSNFYEASSPQPPYCWSSEQKVAGAAAGAQFTSATDMMLHCNFDADPIQYRLQSYAYASNNSNNNTARFDHHFSEQQLPFITHNVQRR</sequence>